<gene>
    <name evidence="2" type="ORF">IDM40_08220</name>
</gene>
<feature type="transmembrane region" description="Helical" evidence="1">
    <location>
        <begin position="36"/>
        <end position="55"/>
    </location>
</feature>
<feature type="transmembrane region" description="Helical" evidence="1">
    <location>
        <begin position="104"/>
        <end position="122"/>
    </location>
</feature>
<evidence type="ECO:0008006" key="4">
    <source>
        <dbReference type="Google" id="ProtNLM"/>
    </source>
</evidence>
<comment type="caution">
    <text evidence="2">The sequence shown here is derived from an EMBL/GenBank/DDBJ whole genome shotgun (WGS) entry which is preliminary data.</text>
</comment>
<sequence>MPESRGGRHLRAGVFTLVCASLSAHGHALSSGHDVSLLGLLLGAAVVHALTWAASTRSMGRLRIAGHMLWGQFALHMALTVIAAPGGDHAAHGQITDTAQGAPAGAMIALHVLSALVSAWWLHRGERAFFAFLGFMALRALPLLVVAGALPTPATPPKARAPFPDHRGRPAFSYLRYTQVLRGPPVPSPA</sequence>
<feature type="transmembrane region" description="Helical" evidence="1">
    <location>
        <begin position="129"/>
        <end position="150"/>
    </location>
</feature>
<dbReference type="EMBL" id="JADBGI010000006">
    <property type="protein sequence ID" value="MBE2998688.1"/>
    <property type="molecule type" value="Genomic_DNA"/>
</dbReference>
<reference evidence="2 3" key="1">
    <citation type="submission" date="2020-09" db="EMBL/GenBank/DDBJ databases">
        <title>Diversity and distribution of actinomycetes associated with coral in the coast of Hainan.</title>
        <authorList>
            <person name="Li F."/>
        </authorList>
    </citation>
    <scope>NUCLEOTIDE SEQUENCE [LARGE SCALE GENOMIC DNA]</scope>
    <source>
        <strain evidence="2 3">HNM0947</strain>
    </source>
</reference>
<accession>A0ABR9P4B5</accession>
<organism evidence="2 3">
    <name type="scientific">Nocardiopsis coralli</name>
    <dbReference type="NCBI Taxonomy" id="2772213"/>
    <lineage>
        <taxon>Bacteria</taxon>
        <taxon>Bacillati</taxon>
        <taxon>Actinomycetota</taxon>
        <taxon>Actinomycetes</taxon>
        <taxon>Streptosporangiales</taxon>
        <taxon>Nocardiopsidaceae</taxon>
        <taxon>Nocardiopsis</taxon>
    </lineage>
</organism>
<keyword evidence="1" id="KW-1133">Transmembrane helix</keyword>
<keyword evidence="1" id="KW-0472">Membrane</keyword>
<keyword evidence="3" id="KW-1185">Reference proteome</keyword>
<feature type="transmembrane region" description="Helical" evidence="1">
    <location>
        <begin position="67"/>
        <end position="84"/>
    </location>
</feature>
<dbReference type="Proteomes" id="UP000806528">
    <property type="component" value="Unassembled WGS sequence"/>
</dbReference>
<evidence type="ECO:0000313" key="2">
    <source>
        <dbReference type="EMBL" id="MBE2998688.1"/>
    </source>
</evidence>
<evidence type="ECO:0000313" key="3">
    <source>
        <dbReference type="Proteomes" id="UP000806528"/>
    </source>
</evidence>
<name>A0ABR9P4B5_9ACTN</name>
<keyword evidence="1" id="KW-0812">Transmembrane</keyword>
<dbReference type="RefSeq" id="WP_193121333.1">
    <property type="nucleotide sequence ID" value="NZ_JADBGI010000006.1"/>
</dbReference>
<protein>
    <recommendedName>
        <fullName evidence="4">MFS transporter</fullName>
    </recommendedName>
</protein>
<proteinExistence type="predicted"/>
<evidence type="ECO:0000256" key="1">
    <source>
        <dbReference type="SAM" id="Phobius"/>
    </source>
</evidence>